<evidence type="ECO:0000256" key="1">
    <source>
        <dbReference type="SAM" id="Phobius"/>
    </source>
</evidence>
<dbReference type="Pfam" id="PF09560">
    <property type="entry name" value="Spore_YunB"/>
    <property type="match status" value="1"/>
</dbReference>
<keyword evidence="3" id="KW-1185">Reference proteome</keyword>
<keyword evidence="1" id="KW-0472">Membrane</keyword>
<proteinExistence type="predicted"/>
<feature type="transmembrane region" description="Helical" evidence="1">
    <location>
        <begin position="7"/>
        <end position="26"/>
    </location>
</feature>
<comment type="caution">
    <text evidence="2">The sequence shown here is derived from an EMBL/GenBank/DDBJ whole genome shotgun (WGS) entry which is preliminary data.</text>
</comment>
<gene>
    <name evidence="2" type="primary">yunB</name>
    <name evidence="2" type="ORF">OW729_08290</name>
</gene>
<sequence length="214" mass="23855">MKYRKVKILGIVLLIIISVSILLYIFNKTLTPSITEIADTEAKAMAIEIINKCIVDEYVKNFNYDDIIKYEKDSEGNIILLKADTLKMNMIACEVALKASKQLKEVGEKGISLPFSYVFKNNIISSIGPNINIKINPVGYVEAKYISVFESAGINQTRHKIYVRVNTKVKVMLALSSNIVEINNEVPIAETIIVGKVPDTALQFDDKGVKIPSN</sequence>
<protein>
    <submittedName>
        <fullName evidence="2">Sporulation protein YunB</fullName>
    </submittedName>
</protein>
<accession>A0ABT4D8I1</accession>
<dbReference type="EMBL" id="JAPQFJ010000007">
    <property type="protein sequence ID" value="MCY6958600.1"/>
    <property type="molecule type" value="Genomic_DNA"/>
</dbReference>
<dbReference type="NCBIfam" id="TIGR02832">
    <property type="entry name" value="spo_yunB"/>
    <property type="match status" value="1"/>
</dbReference>
<evidence type="ECO:0000313" key="2">
    <source>
        <dbReference type="EMBL" id="MCY6958600.1"/>
    </source>
</evidence>
<name>A0ABT4D8I1_9CLOT</name>
<dbReference type="InterPro" id="IPR014197">
    <property type="entry name" value="Sporulation_prot_YunB"/>
</dbReference>
<keyword evidence="1" id="KW-1133">Transmembrane helix</keyword>
<dbReference type="PIRSF" id="PIRSF021383">
    <property type="entry name" value="YunB"/>
    <property type="match status" value="1"/>
</dbReference>
<evidence type="ECO:0000313" key="3">
    <source>
        <dbReference type="Proteomes" id="UP001144612"/>
    </source>
</evidence>
<keyword evidence="1" id="KW-0812">Transmembrane</keyword>
<dbReference type="Proteomes" id="UP001144612">
    <property type="component" value="Unassembled WGS sequence"/>
</dbReference>
<reference evidence="2" key="1">
    <citation type="submission" date="2022-12" db="EMBL/GenBank/DDBJ databases">
        <title>Clostridium sp. nov., isolated from industrial wastewater.</title>
        <authorList>
            <person name="Jiayan W."/>
        </authorList>
    </citation>
    <scope>NUCLEOTIDE SEQUENCE</scope>
    <source>
        <strain evidence="2">ZC22-4</strain>
    </source>
</reference>
<organism evidence="2 3">
    <name type="scientific">Clostridium brassicae</name>
    <dbReference type="NCBI Taxonomy" id="2999072"/>
    <lineage>
        <taxon>Bacteria</taxon>
        <taxon>Bacillati</taxon>
        <taxon>Bacillota</taxon>
        <taxon>Clostridia</taxon>
        <taxon>Eubacteriales</taxon>
        <taxon>Clostridiaceae</taxon>
        <taxon>Clostridium</taxon>
    </lineage>
</organism>